<evidence type="ECO:0000256" key="1">
    <source>
        <dbReference type="SAM" id="MobiDB-lite"/>
    </source>
</evidence>
<feature type="transmembrane region" description="Helical" evidence="2">
    <location>
        <begin position="432"/>
        <end position="454"/>
    </location>
</feature>
<accession>A0A1Y1YC07</accession>
<proteinExistence type="predicted"/>
<sequence>MVFDQLRKSHYSTLAERVAGATPLDLGLPQNQLRFSLSFDLSQHGTHLIDAILARFAHKAYRGDDVGVQALAASVSFLTARKCLTARNKAFHPSYHPLKHHPQLTLDTKRVTGPLSFLNPTTAQFQTTPELATHAEPPAQTSPEIPSHRPEPIAQAEQPASSVAYKWTSRNNRKGRHTLSVNPTVSTADAEFLAPRSTASLQEVARGIWRMFTWFPVWDISYDVATMFTLGSVVWVINAFFVYLPLVRPESEFKNEELYGGGITAFIGATIFELGSFLLMAEAVNENRTGCFGWALERALSHDAEKGGGFLRLRPSKSACTHHHLNKRNLVGKGRNSHSHSWIWFPSKEDLRTHYIHDLGFLASFSQLCGATIFWVSGFTALPGIYDKMSRVCIVIFYWTPQVLGGSGFIISGTLFMLETQTRWYKPAFRTLGWWIGLWNLIGGIGFTLCPAFGYDRASWTQYQACLSTFWGSWAFLIGSAIQWFESLDKHPVEVDKTLGDEDPDGQKTGAEANDGI</sequence>
<reference evidence="3 4" key="1">
    <citation type="submission" date="2016-07" db="EMBL/GenBank/DDBJ databases">
        <title>Pervasive Adenine N6-methylation of Active Genes in Fungi.</title>
        <authorList>
            <consortium name="DOE Joint Genome Institute"/>
            <person name="Mondo S.J."/>
            <person name="Dannebaum R.O."/>
            <person name="Kuo R.C."/>
            <person name="Labutti K."/>
            <person name="Haridas S."/>
            <person name="Kuo A."/>
            <person name="Salamov A."/>
            <person name="Ahrendt S.R."/>
            <person name="Lipzen A."/>
            <person name="Sullivan W."/>
            <person name="Andreopoulos W.B."/>
            <person name="Clum A."/>
            <person name="Lindquist E."/>
            <person name="Daum C."/>
            <person name="Ramamoorthy G.K."/>
            <person name="Gryganskyi A."/>
            <person name="Culley D."/>
            <person name="Magnuson J.K."/>
            <person name="James T.Y."/>
            <person name="O'Malley M.A."/>
            <person name="Stajich J.E."/>
            <person name="Spatafora J.W."/>
            <person name="Visel A."/>
            <person name="Grigoriev I.V."/>
        </authorList>
    </citation>
    <scope>NUCLEOTIDE SEQUENCE [LARGE SCALE GENOMIC DNA]</scope>
    <source>
        <strain evidence="3 4">CBS 115471</strain>
    </source>
</reference>
<feature type="transmembrane region" description="Helical" evidence="2">
    <location>
        <begin position="258"/>
        <end position="279"/>
    </location>
</feature>
<comment type="caution">
    <text evidence="3">The sequence shown here is derived from an EMBL/GenBank/DDBJ whole genome shotgun (WGS) entry which is preliminary data.</text>
</comment>
<feature type="transmembrane region" description="Helical" evidence="2">
    <location>
        <begin position="460"/>
        <end position="482"/>
    </location>
</feature>
<evidence type="ECO:0000256" key="2">
    <source>
        <dbReference type="SAM" id="Phobius"/>
    </source>
</evidence>
<evidence type="ECO:0008006" key="5">
    <source>
        <dbReference type="Google" id="ProtNLM"/>
    </source>
</evidence>
<name>A0A1Y1YC07_9PLEO</name>
<dbReference type="STRING" id="1231657.A0A1Y1YC07"/>
<feature type="region of interest" description="Disordered" evidence="1">
    <location>
        <begin position="134"/>
        <end position="160"/>
    </location>
</feature>
<dbReference type="EMBL" id="MCFA01000277">
    <property type="protein sequence ID" value="ORX95473.1"/>
    <property type="molecule type" value="Genomic_DNA"/>
</dbReference>
<keyword evidence="2" id="KW-1133">Transmembrane helix</keyword>
<feature type="transmembrane region" description="Helical" evidence="2">
    <location>
        <begin position="396"/>
        <end position="420"/>
    </location>
</feature>
<gene>
    <name evidence="3" type="ORF">BCR34DRAFT_629017</name>
</gene>
<feature type="region of interest" description="Disordered" evidence="1">
    <location>
        <begin position="496"/>
        <end position="517"/>
    </location>
</feature>
<protein>
    <recommendedName>
        <fullName evidence="5">Integral membrane protein</fullName>
    </recommendedName>
</protein>
<dbReference type="OrthoDB" id="2603at2759"/>
<organism evidence="3 4">
    <name type="scientific">Clohesyomyces aquaticus</name>
    <dbReference type="NCBI Taxonomy" id="1231657"/>
    <lineage>
        <taxon>Eukaryota</taxon>
        <taxon>Fungi</taxon>
        <taxon>Dikarya</taxon>
        <taxon>Ascomycota</taxon>
        <taxon>Pezizomycotina</taxon>
        <taxon>Dothideomycetes</taxon>
        <taxon>Pleosporomycetidae</taxon>
        <taxon>Pleosporales</taxon>
        <taxon>Lindgomycetaceae</taxon>
        <taxon>Clohesyomyces</taxon>
    </lineage>
</organism>
<feature type="transmembrane region" description="Helical" evidence="2">
    <location>
        <begin position="355"/>
        <end position="376"/>
    </location>
</feature>
<evidence type="ECO:0000313" key="4">
    <source>
        <dbReference type="Proteomes" id="UP000193144"/>
    </source>
</evidence>
<evidence type="ECO:0000313" key="3">
    <source>
        <dbReference type="EMBL" id="ORX95473.1"/>
    </source>
</evidence>
<keyword evidence="2" id="KW-0812">Transmembrane</keyword>
<keyword evidence="4" id="KW-1185">Reference proteome</keyword>
<dbReference type="Proteomes" id="UP000193144">
    <property type="component" value="Unassembled WGS sequence"/>
</dbReference>
<dbReference type="AlphaFoldDB" id="A0A1Y1YC07"/>
<keyword evidence="2" id="KW-0472">Membrane</keyword>
<feature type="transmembrane region" description="Helical" evidence="2">
    <location>
        <begin position="220"/>
        <end position="246"/>
    </location>
</feature>